<dbReference type="Proteomes" id="UP000296049">
    <property type="component" value="Unassembled WGS sequence"/>
</dbReference>
<dbReference type="AlphaFoldDB" id="R0JND6"/>
<sequence>MVTNPVRRGEKRSRQPLLQPQSRVIGGAPTHALIDTTPAGRDLSFCQVQRFPLGVGSDERVFAPHDIRPLPHNVCCPWPGIVCPPAWLPCSFGGHGIVSCPRARAGSSTDPTTPPQVVLTGPAGSFLIPRSRQRATDEEPSSSMSYFLGYFTPYSH</sequence>
<accession>R0JND6</accession>
<keyword evidence="2" id="KW-1185">Reference proteome</keyword>
<name>R0JND6_ANAPL</name>
<dbReference type="EMBL" id="KB743421">
    <property type="protein sequence ID" value="EOA98830.1"/>
    <property type="molecule type" value="Genomic_DNA"/>
</dbReference>
<proteinExistence type="predicted"/>
<reference evidence="2" key="1">
    <citation type="journal article" date="2013" name="Nat. Genet.">
        <title>The duck genome and transcriptome provide insight into an avian influenza virus reservoir species.</title>
        <authorList>
            <person name="Huang Y."/>
            <person name="Li Y."/>
            <person name="Burt D.W."/>
            <person name="Chen H."/>
            <person name="Zhang Y."/>
            <person name="Qian W."/>
            <person name="Kim H."/>
            <person name="Gan S."/>
            <person name="Zhao Y."/>
            <person name="Li J."/>
            <person name="Yi K."/>
            <person name="Feng H."/>
            <person name="Zhu P."/>
            <person name="Li B."/>
            <person name="Liu Q."/>
            <person name="Fairley S."/>
            <person name="Magor K.E."/>
            <person name="Du Z."/>
            <person name="Hu X."/>
            <person name="Goodman L."/>
            <person name="Tafer H."/>
            <person name="Vignal A."/>
            <person name="Lee T."/>
            <person name="Kim K.W."/>
            <person name="Sheng Z."/>
            <person name="An Y."/>
            <person name="Searle S."/>
            <person name="Herrero J."/>
            <person name="Groenen M.A."/>
            <person name="Crooijmans R.P."/>
            <person name="Faraut T."/>
            <person name="Cai Q."/>
            <person name="Webster R.G."/>
            <person name="Aldridge J.R."/>
            <person name="Warren W.C."/>
            <person name="Bartschat S."/>
            <person name="Kehr S."/>
            <person name="Marz M."/>
            <person name="Stadler P.F."/>
            <person name="Smith J."/>
            <person name="Kraus R.H."/>
            <person name="Zhao Y."/>
            <person name="Ren L."/>
            <person name="Fei J."/>
            <person name="Morisson M."/>
            <person name="Kaiser P."/>
            <person name="Griffin D.K."/>
            <person name="Rao M."/>
            <person name="Pitel F."/>
            <person name="Wang J."/>
            <person name="Li N."/>
        </authorList>
    </citation>
    <scope>NUCLEOTIDE SEQUENCE [LARGE SCALE GENOMIC DNA]</scope>
</reference>
<organism evidence="1 2">
    <name type="scientific">Anas platyrhynchos</name>
    <name type="common">Mallard</name>
    <name type="synonym">Anas boschas</name>
    <dbReference type="NCBI Taxonomy" id="8839"/>
    <lineage>
        <taxon>Eukaryota</taxon>
        <taxon>Metazoa</taxon>
        <taxon>Chordata</taxon>
        <taxon>Craniata</taxon>
        <taxon>Vertebrata</taxon>
        <taxon>Euteleostomi</taxon>
        <taxon>Archelosauria</taxon>
        <taxon>Archosauria</taxon>
        <taxon>Dinosauria</taxon>
        <taxon>Saurischia</taxon>
        <taxon>Theropoda</taxon>
        <taxon>Coelurosauria</taxon>
        <taxon>Aves</taxon>
        <taxon>Neognathae</taxon>
        <taxon>Galloanserae</taxon>
        <taxon>Anseriformes</taxon>
        <taxon>Anatidae</taxon>
        <taxon>Anatinae</taxon>
        <taxon>Anas</taxon>
    </lineage>
</organism>
<protein>
    <submittedName>
        <fullName evidence="1">Uncharacterized protein</fullName>
    </submittedName>
</protein>
<evidence type="ECO:0000313" key="2">
    <source>
        <dbReference type="Proteomes" id="UP000296049"/>
    </source>
</evidence>
<evidence type="ECO:0000313" key="1">
    <source>
        <dbReference type="EMBL" id="EOA98830.1"/>
    </source>
</evidence>
<gene>
    <name evidence="1" type="ORF">Anapl_16161</name>
</gene>